<dbReference type="InterPro" id="IPR001611">
    <property type="entry name" value="Leu-rich_rpt"/>
</dbReference>
<keyword evidence="2" id="KW-0677">Repeat</keyword>
<dbReference type="PANTHER" id="PTHR48051:SF1">
    <property type="entry name" value="RAS SUPPRESSOR PROTEIN 1"/>
    <property type="match status" value="1"/>
</dbReference>
<dbReference type="InterPro" id="IPR032675">
    <property type="entry name" value="LRR_dom_sf"/>
</dbReference>
<keyword evidence="1" id="KW-0433">Leucine-rich repeat</keyword>
<feature type="domain" description="Disease resistance R13L4/SHOC-2-like LRR" evidence="3">
    <location>
        <begin position="159"/>
        <end position="243"/>
    </location>
</feature>
<dbReference type="SUPFAM" id="SSF52058">
    <property type="entry name" value="L domain-like"/>
    <property type="match status" value="1"/>
</dbReference>
<dbReference type="InterPro" id="IPR055414">
    <property type="entry name" value="LRR_R13L4/SHOC2-like"/>
</dbReference>
<dbReference type="EMBL" id="GECZ01015535">
    <property type="protein sequence ID" value="JAS54234.1"/>
    <property type="molecule type" value="Transcribed_RNA"/>
</dbReference>
<reference evidence="4" key="1">
    <citation type="submission" date="2015-11" db="EMBL/GenBank/DDBJ databases">
        <title>De novo transcriptome assembly of four potential Pierce s Disease insect vectors from Arizona vineyards.</title>
        <authorList>
            <person name="Tassone E.E."/>
        </authorList>
    </citation>
    <scope>NUCLEOTIDE SEQUENCE</scope>
</reference>
<dbReference type="InterPro" id="IPR050216">
    <property type="entry name" value="LRR_domain-containing"/>
</dbReference>
<dbReference type="SMART" id="SM00369">
    <property type="entry name" value="LRR_TYP"/>
    <property type="match status" value="7"/>
</dbReference>
<name>A0A1B6FVP6_9HEMI</name>
<evidence type="ECO:0000256" key="1">
    <source>
        <dbReference type="ARBA" id="ARBA00022614"/>
    </source>
</evidence>
<accession>A0A1B6FVP6</accession>
<gene>
    <name evidence="4" type="ORF">g.17199</name>
</gene>
<evidence type="ECO:0000313" key="4">
    <source>
        <dbReference type="EMBL" id="JAS54234.1"/>
    </source>
</evidence>
<dbReference type="PANTHER" id="PTHR48051">
    <property type="match status" value="1"/>
</dbReference>
<evidence type="ECO:0000259" key="3">
    <source>
        <dbReference type="Pfam" id="PF23598"/>
    </source>
</evidence>
<dbReference type="Pfam" id="PF13855">
    <property type="entry name" value="LRR_8"/>
    <property type="match status" value="1"/>
</dbReference>
<dbReference type="AlphaFoldDB" id="A0A1B6FVP6"/>
<protein>
    <recommendedName>
        <fullName evidence="3">Disease resistance R13L4/SHOC-2-like LRR domain-containing protein</fullName>
    </recommendedName>
</protein>
<evidence type="ECO:0000256" key="2">
    <source>
        <dbReference type="ARBA" id="ARBA00022737"/>
    </source>
</evidence>
<sequence length="321" mass="36700">MDKIHSCCLDFLREQNLIAQIEVAQEKQSTVLNLSCFIMETVPNSVFELTELKKLYLDVNKLYVLPDHVAKLKNLEVLTVDHNNLSGLPSNLYQIKNLIHLNLSHNPLRKLPEEVSKLKCLESLWVNSTLLSELPPSLGHLERLVTLGARWNSISNYPSELCYFFKLRWLTLEGNNLKQLPSEFQNLVGLKHLNLSRNLFEEIPPSIVHIKELKFCYMHQNCIICVSEIILQKLKHLKRLDLRGNPLSSKINRKTFTYVVLENGQNHNTQMESSDSEDFEFSIASSDINNSSDSSLDEPDVELETTLAQLSRFAISASSPL</sequence>
<dbReference type="GO" id="GO:0005737">
    <property type="term" value="C:cytoplasm"/>
    <property type="evidence" value="ECO:0007669"/>
    <property type="project" value="TreeGrafter"/>
</dbReference>
<dbReference type="PROSITE" id="PS51450">
    <property type="entry name" value="LRR"/>
    <property type="match status" value="1"/>
</dbReference>
<dbReference type="InterPro" id="IPR003591">
    <property type="entry name" value="Leu-rich_rpt_typical-subtyp"/>
</dbReference>
<proteinExistence type="predicted"/>
<dbReference type="Pfam" id="PF23598">
    <property type="entry name" value="LRR_14"/>
    <property type="match status" value="1"/>
</dbReference>
<dbReference type="Gene3D" id="3.80.10.10">
    <property type="entry name" value="Ribonuclease Inhibitor"/>
    <property type="match status" value="2"/>
</dbReference>
<organism evidence="4">
    <name type="scientific">Cuerna arida</name>
    <dbReference type="NCBI Taxonomy" id="1464854"/>
    <lineage>
        <taxon>Eukaryota</taxon>
        <taxon>Metazoa</taxon>
        <taxon>Ecdysozoa</taxon>
        <taxon>Arthropoda</taxon>
        <taxon>Hexapoda</taxon>
        <taxon>Insecta</taxon>
        <taxon>Pterygota</taxon>
        <taxon>Neoptera</taxon>
        <taxon>Paraneoptera</taxon>
        <taxon>Hemiptera</taxon>
        <taxon>Auchenorrhyncha</taxon>
        <taxon>Membracoidea</taxon>
        <taxon>Cicadellidae</taxon>
        <taxon>Cicadellinae</taxon>
        <taxon>Proconiini</taxon>
        <taxon>Cuerna</taxon>
    </lineage>
</organism>